<gene>
    <name evidence="1" type="ORF">GGQ68_004717</name>
</gene>
<dbReference type="Proteomes" id="UP000541426">
    <property type="component" value="Unassembled WGS sequence"/>
</dbReference>
<name>A0A7W6DSF2_9RHOB</name>
<keyword evidence="2" id="KW-1185">Reference proteome</keyword>
<protein>
    <submittedName>
        <fullName evidence="1">Uncharacterized protein</fullName>
    </submittedName>
</protein>
<dbReference type="EMBL" id="JACIEJ010000020">
    <property type="protein sequence ID" value="MBB3988360.1"/>
    <property type="molecule type" value="Genomic_DNA"/>
</dbReference>
<sequence>MPQTFECPILPAIEDVSYYSEMPSGCVLPYKLMPTATSQPVLRDRLQAIPDICFADYRFEVVFDWIKIGPVAV</sequence>
<evidence type="ECO:0000313" key="2">
    <source>
        <dbReference type="Proteomes" id="UP000541426"/>
    </source>
</evidence>
<accession>A0A7W6DSF2</accession>
<proteinExistence type="predicted"/>
<comment type="caution">
    <text evidence="1">The sequence shown here is derived from an EMBL/GenBank/DDBJ whole genome shotgun (WGS) entry which is preliminary data.</text>
</comment>
<reference evidence="1 2" key="1">
    <citation type="submission" date="2020-08" db="EMBL/GenBank/DDBJ databases">
        <title>Genomic Encyclopedia of Type Strains, Phase IV (KMG-IV): sequencing the most valuable type-strain genomes for metagenomic binning, comparative biology and taxonomic classification.</title>
        <authorList>
            <person name="Goeker M."/>
        </authorList>
    </citation>
    <scope>NUCLEOTIDE SEQUENCE [LARGE SCALE GENOMIC DNA]</scope>
    <source>
        <strain evidence="1 2">DSM 102235</strain>
    </source>
</reference>
<evidence type="ECO:0000313" key="1">
    <source>
        <dbReference type="EMBL" id="MBB3988360.1"/>
    </source>
</evidence>
<organism evidence="1 2">
    <name type="scientific">Sagittula marina</name>
    <dbReference type="NCBI Taxonomy" id="943940"/>
    <lineage>
        <taxon>Bacteria</taxon>
        <taxon>Pseudomonadati</taxon>
        <taxon>Pseudomonadota</taxon>
        <taxon>Alphaproteobacteria</taxon>
        <taxon>Rhodobacterales</taxon>
        <taxon>Roseobacteraceae</taxon>
        <taxon>Sagittula</taxon>
    </lineage>
</organism>
<dbReference type="AlphaFoldDB" id="A0A7W6DSF2"/>